<gene>
    <name evidence="1" type="ORF">ACFQDM_14690</name>
</gene>
<sequence>MPVYRVMMRGEHFALHLNGRWKLFGFHTSREVEAETMEEAEQMAVRMVMRDKPWADTRPRAGFPTPRIYPEFIYRMEEPSFEDEGYAFFPMNKAHA</sequence>
<dbReference type="EMBL" id="JBHSSW010000028">
    <property type="protein sequence ID" value="MFC6199331.1"/>
    <property type="molecule type" value="Genomic_DNA"/>
</dbReference>
<dbReference type="Proteomes" id="UP001596303">
    <property type="component" value="Unassembled WGS sequence"/>
</dbReference>
<keyword evidence="2" id="KW-1185">Reference proteome</keyword>
<reference evidence="2" key="1">
    <citation type="journal article" date="2019" name="Int. J. Syst. Evol. Microbiol.">
        <title>The Global Catalogue of Microorganisms (GCM) 10K type strain sequencing project: providing services to taxonomists for standard genome sequencing and annotation.</title>
        <authorList>
            <consortium name="The Broad Institute Genomics Platform"/>
            <consortium name="The Broad Institute Genome Sequencing Center for Infectious Disease"/>
            <person name="Wu L."/>
            <person name="Ma J."/>
        </authorList>
    </citation>
    <scope>NUCLEOTIDE SEQUENCE [LARGE SCALE GENOMIC DNA]</scope>
    <source>
        <strain evidence="2">CGMCC-1.15741</strain>
    </source>
</reference>
<organism evidence="1 2">
    <name type="scientific">Ponticaulis profundi</name>
    <dbReference type="NCBI Taxonomy" id="2665222"/>
    <lineage>
        <taxon>Bacteria</taxon>
        <taxon>Pseudomonadati</taxon>
        <taxon>Pseudomonadota</taxon>
        <taxon>Alphaproteobacteria</taxon>
        <taxon>Hyphomonadales</taxon>
        <taxon>Hyphomonadaceae</taxon>
        <taxon>Ponticaulis</taxon>
    </lineage>
</organism>
<evidence type="ECO:0000313" key="2">
    <source>
        <dbReference type="Proteomes" id="UP001596303"/>
    </source>
</evidence>
<accession>A0ABW1SCR8</accession>
<dbReference type="RefSeq" id="WP_377380292.1">
    <property type="nucleotide sequence ID" value="NZ_JBHSSW010000028.1"/>
</dbReference>
<protein>
    <submittedName>
        <fullName evidence="1">Uncharacterized protein</fullName>
    </submittedName>
</protein>
<name>A0ABW1SCR8_9PROT</name>
<comment type="caution">
    <text evidence="1">The sequence shown here is derived from an EMBL/GenBank/DDBJ whole genome shotgun (WGS) entry which is preliminary data.</text>
</comment>
<proteinExistence type="predicted"/>
<evidence type="ECO:0000313" key="1">
    <source>
        <dbReference type="EMBL" id="MFC6199331.1"/>
    </source>
</evidence>